<protein>
    <submittedName>
        <fullName evidence="4">PLP-dependent lyase/thiolase</fullName>
    </submittedName>
</protein>
<evidence type="ECO:0000313" key="5">
    <source>
        <dbReference type="Proteomes" id="UP000639973"/>
    </source>
</evidence>
<dbReference type="EMBL" id="BMOL01000012">
    <property type="protein sequence ID" value="GGL86969.1"/>
    <property type="molecule type" value="Genomic_DNA"/>
</dbReference>
<dbReference type="InterPro" id="IPR001926">
    <property type="entry name" value="TrpB-like_PALP"/>
</dbReference>
<proteinExistence type="predicted"/>
<gene>
    <name evidence="4" type="ORF">GCM10010840_26090</name>
</gene>
<keyword evidence="2" id="KW-0663">Pyridoxal phosphate</keyword>
<dbReference type="SUPFAM" id="SSF53686">
    <property type="entry name" value="Tryptophan synthase beta subunit-like PLP-dependent enzymes"/>
    <property type="match status" value="1"/>
</dbReference>
<keyword evidence="4" id="KW-0456">Lyase</keyword>
<dbReference type="RefSeq" id="WP_188972655.1">
    <property type="nucleotide sequence ID" value="NZ_BMOL01000012.1"/>
</dbReference>
<dbReference type="Gene3D" id="3.40.50.1100">
    <property type="match status" value="2"/>
</dbReference>
<comment type="caution">
    <text evidence="4">The sequence shown here is derived from an EMBL/GenBank/DDBJ whole genome shotgun (WGS) entry which is preliminary data.</text>
</comment>
<organism evidence="4 5">
    <name type="scientific">Deinococcus aerolatus</name>
    <dbReference type="NCBI Taxonomy" id="522487"/>
    <lineage>
        <taxon>Bacteria</taxon>
        <taxon>Thermotogati</taxon>
        <taxon>Deinococcota</taxon>
        <taxon>Deinococci</taxon>
        <taxon>Deinococcales</taxon>
        <taxon>Deinococcaceae</taxon>
        <taxon>Deinococcus</taxon>
    </lineage>
</organism>
<evidence type="ECO:0000256" key="1">
    <source>
        <dbReference type="ARBA" id="ARBA00001933"/>
    </source>
</evidence>
<evidence type="ECO:0000313" key="4">
    <source>
        <dbReference type="EMBL" id="GGL86969.1"/>
    </source>
</evidence>
<sequence>MTAADPTHPESAHTHLNPHALTFAGRPRPEVLDFHRKLPGYAPTPLVTAPHLAAALGVQEAWVKDEARRLELPAYKILGASWATCCELEALFGPFDPWKRLEELAAQLRPHLPLTLVAATDGNHGRAVARMARWLGLKAHILVPHDMVGARQEAIVGEGARLQVIQGSYDQAVAAAATLADRRHLVISDTAWDGYTRVPGWVVDGYSTIFQEIDTQLAAQGLPQPDVVAAQMGVGSLAAAVLRHYRADGRQTRVVGVEPLRADCVLRSLQAGHPVQTPGPHPSIMAGLNCGTVSPLAWPLLRDGLSASVAVPDSRAEDAMRLLARDGVVSGESGAAGAGGLLDLLTEPDARRHRDALGLSAESRVLVISTEGATDPLAYARIVEDKAVTVESAG</sequence>
<dbReference type="PANTHER" id="PTHR42937">
    <property type="match status" value="1"/>
</dbReference>
<comment type="cofactor">
    <cofactor evidence="1">
        <name>pyridoxal 5'-phosphate</name>
        <dbReference type="ChEBI" id="CHEBI:597326"/>
    </cofactor>
</comment>
<keyword evidence="5" id="KW-1185">Reference proteome</keyword>
<evidence type="ECO:0000256" key="2">
    <source>
        <dbReference type="ARBA" id="ARBA00022898"/>
    </source>
</evidence>
<name>A0ABQ2GDD2_9DEIO</name>
<dbReference type="InterPro" id="IPR036052">
    <property type="entry name" value="TrpB-like_PALP_sf"/>
</dbReference>
<evidence type="ECO:0000259" key="3">
    <source>
        <dbReference type="Pfam" id="PF00291"/>
    </source>
</evidence>
<feature type="domain" description="Tryptophan synthase beta chain-like PALP" evidence="3">
    <location>
        <begin position="39"/>
        <end position="352"/>
    </location>
</feature>
<dbReference type="GO" id="GO:0016829">
    <property type="term" value="F:lyase activity"/>
    <property type="evidence" value="ECO:0007669"/>
    <property type="project" value="UniProtKB-KW"/>
</dbReference>
<dbReference type="PANTHER" id="PTHR42937:SF1">
    <property type="entry name" value="DIAMINOPROPIONATE AMMONIA-LYASE"/>
    <property type="match status" value="1"/>
</dbReference>
<dbReference type="Pfam" id="PF00291">
    <property type="entry name" value="PALP"/>
    <property type="match status" value="1"/>
</dbReference>
<dbReference type="Proteomes" id="UP000639973">
    <property type="component" value="Unassembled WGS sequence"/>
</dbReference>
<reference evidence="5" key="1">
    <citation type="journal article" date="2019" name="Int. J. Syst. Evol. Microbiol.">
        <title>The Global Catalogue of Microorganisms (GCM) 10K type strain sequencing project: providing services to taxonomists for standard genome sequencing and annotation.</title>
        <authorList>
            <consortium name="The Broad Institute Genomics Platform"/>
            <consortium name="The Broad Institute Genome Sequencing Center for Infectious Disease"/>
            <person name="Wu L."/>
            <person name="Ma J."/>
        </authorList>
    </citation>
    <scope>NUCLEOTIDE SEQUENCE [LARGE SCALE GENOMIC DNA]</scope>
    <source>
        <strain evidence="5">JCM 15442</strain>
    </source>
</reference>
<dbReference type="NCBIfam" id="NF006058">
    <property type="entry name" value="PRK08206.1"/>
    <property type="match status" value="1"/>
</dbReference>
<accession>A0ABQ2GDD2</accession>